<proteinExistence type="predicted"/>
<keyword evidence="2" id="KW-1185">Reference proteome</keyword>
<reference evidence="1 2" key="1">
    <citation type="submission" date="2019-07" db="EMBL/GenBank/DDBJ databases">
        <title>Whole genome shotgun sequence of Rhodospirillum oryzae NBRC 107573.</title>
        <authorList>
            <person name="Hosoyama A."/>
            <person name="Uohara A."/>
            <person name="Ohji S."/>
            <person name="Ichikawa N."/>
        </authorList>
    </citation>
    <scope>NUCLEOTIDE SEQUENCE [LARGE SCALE GENOMIC DNA]</scope>
    <source>
        <strain evidence="1 2">NBRC 107573</strain>
    </source>
</reference>
<dbReference type="EMBL" id="BJZO01000063">
    <property type="protein sequence ID" value="GEO82143.1"/>
    <property type="molecule type" value="Genomic_DNA"/>
</dbReference>
<name>A0A512H9L3_9PROT</name>
<evidence type="ECO:0000313" key="2">
    <source>
        <dbReference type="Proteomes" id="UP000321567"/>
    </source>
</evidence>
<dbReference type="OrthoDB" id="1551011at2"/>
<dbReference type="AlphaFoldDB" id="A0A512H9L3"/>
<comment type="caution">
    <text evidence="1">The sequence shown here is derived from an EMBL/GenBank/DDBJ whole genome shotgun (WGS) entry which is preliminary data.</text>
</comment>
<dbReference type="Proteomes" id="UP000321567">
    <property type="component" value="Unassembled WGS sequence"/>
</dbReference>
<gene>
    <name evidence="1" type="ORF">ROR02_22740</name>
</gene>
<accession>A0A512H9L3</accession>
<protein>
    <submittedName>
        <fullName evidence="1">Uncharacterized protein</fullName>
    </submittedName>
</protein>
<sequence>MITFTEGDLSLSVPDGVRLRKFDDEIKTGLNHCMKAVDFVIDLDDRILFVELKDLANPAARDKNRRAFLDDLNKDVIDGKLVTKYRDSWLFEWAEGRANKPCYYFVLLEGCGLDAVGLAIRTDRLRKRIPLRSLEGRRWTRPFVVGCQVLTRAAWNRSFPDFPVRRLSEEGTL</sequence>
<evidence type="ECO:0000313" key="1">
    <source>
        <dbReference type="EMBL" id="GEO82143.1"/>
    </source>
</evidence>
<organism evidence="1 2">
    <name type="scientific">Pararhodospirillum oryzae</name>
    <dbReference type="NCBI Taxonomy" id="478448"/>
    <lineage>
        <taxon>Bacteria</taxon>
        <taxon>Pseudomonadati</taxon>
        <taxon>Pseudomonadota</taxon>
        <taxon>Alphaproteobacteria</taxon>
        <taxon>Rhodospirillales</taxon>
        <taxon>Rhodospirillaceae</taxon>
        <taxon>Pararhodospirillum</taxon>
    </lineage>
</organism>
<dbReference type="RefSeq" id="WP_147164158.1">
    <property type="nucleotide sequence ID" value="NZ_BJZO01000063.1"/>
</dbReference>